<keyword evidence="3" id="KW-1185">Reference proteome</keyword>
<proteinExistence type="predicted"/>
<name>A0A3M7SL22_BRAPC</name>
<sequence>MSSPGFFKVKLLLMADSILDLDMDESKCFISCSLMLKSSESDDISMESSWSLSVDTSSSCTFFLVIVELISLAILWSNSLILSWIICLNKLSVLEYWGETGVAMIAVLDVFGRVGIDAIYPHVDSAKWLHEKERIRSCSRSRSSAFFSTRFSVRLTESFSLSKLRSMPDTSLVNSDLLIALSILFFRLLSGLFIFCGTMGLVSSLLVSVSVMLTSLSLKLELEVFFKWRLMSRSISHKSWCPTESFDLA</sequence>
<evidence type="ECO:0000313" key="2">
    <source>
        <dbReference type="EMBL" id="RNA36395.1"/>
    </source>
</evidence>
<gene>
    <name evidence="2" type="ORF">BpHYR1_039771</name>
</gene>
<reference evidence="2 3" key="1">
    <citation type="journal article" date="2018" name="Sci. Rep.">
        <title>Genomic signatures of local adaptation to the degree of environmental predictability in rotifers.</title>
        <authorList>
            <person name="Franch-Gras L."/>
            <person name="Hahn C."/>
            <person name="Garcia-Roger E.M."/>
            <person name="Carmona M.J."/>
            <person name="Serra M."/>
            <person name="Gomez A."/>
        </authorList>
    </citation>
    <scope>NUCLEOTIDE SEQUENCE [LARGE SCALE GENOMIC DNA]</scope>
    <source>
        <strain evidence="2">HYR1</strain>
    </source>
</reference>
<dbReference type="EMBL" id="REGN01001193">
    <property type="protein sequence ID" value="RNA36395.1"/>
    <property type="molecule type" value="Genomic_DNA"/>
</dbReference>
<dbReference type="Proteomes" id="UP000276133">
    <property type="component" value="Unassembled WGS sequence"/>
</dbReference>
<evidence type="ECO:0000256" key="1">
    <source>
        <dbReference type="SAM" id="Phobius"/>
    </source>
</evidence>
<dbReference type="AlphaFoldDB" id="A0A3M7SL22"/>
<keyword evidence="1" id="KW-0472">Membrane</keyword>
<keyword evidence="1" id="KW-0812">Transmembrane</keyword>
<accession>A0A3M7SL22</accession>
<protein>
    <submittedName>
        <fullName evidence="2">Uncharacterized protein</fullName>
    </submittedName>
</protein>
<keyword evidence="1" id="KW-1133">Transmembrane helix</keyword>
<organism evidence="2 3">
    <name type="scientific">Brachionus plicatilis</name>
    <name type="common">Marine rotifer</name>
    <name type="synonym">Brachionus muelleri</name>
    <dbReference type="NCBI Taxonomy" id="10195"/>
    <lineage>
        <taxon>Eukaryota</taxon>
        <taxon>Metazoa</taxon>
        <taxon>Spiralia</taxon>
        <taxon>Gnathifera</taxon>
        <taxon>Rotifera</taxon>
        <taxon>Eurotatoria</taxon>
        <taxon>Monogononta</taxon>
        <taxon>Pseudotrocha</taxon>
        <taxon>Ploima</taxon>
        <taxon>Brachionidae</taxon>
        <taxon>Brachionus</taxon>
    </lineage>
</organism>
<feature type="transmembrane region" description="Helical" evidence="1">
    <location>
        <begin position="62"/>
        <end position="87"/>
    </location>
</feature>
<comment type="caution">
    <text evidence="2">The sequence shown here is derived from an EMBL/GenBank/DDBJ whole genome shotgun (WGS) entry which is preliminary data.</text>
</comment>
<evidence type="ECO:0000313" key="3">
    <source>
        <dbReference type="Proteomes" id="UP000276133"/>
    </source>
</evidence>